<dbReference type="Pfam" id="PF01479">
    <property type="entry name" value="S4"/>
    <property type="match status" value="1"/>
</dbReference>
<evidence type="ECO:0000259" key="6">
    <source>
        <dbReference type="SMART" id="SM00363"/>
    </source>
</evidence>
<evidence type="ECO:0000256" key="2">
    <source>
        <dbReference type="ARBA" id="ARBA00022884"/>
    </source>
</evidence>
<dbReference type="EMBL" id="ABOX02000004">
    <property type="protein sequence ID" value="EEF62529.1"/>
    <property type="molecule type" value="Genomic_DNA"/>
</dbReference>
<organism evidence="7 8">
    <name type="scientific">Pedosphaera parvula (strain Ellin514)</name>
    <dbReference type="NCBI Taxonomy" id="320771"/>
    <lineage>
        <taxon>Bacteria</taxon>
        <taxon>Pseudomonadati</taxon>
        <taxon>Verrucomicrobiota</taxon>
        <taxon>Pedosphaerae</taxon>
        <taxon>Pedosphaerales</taxon>
        <taxon>Pedosphaeraceae</taxon>
        <taxon>Pedosphaera</taxon>
    </lineage>
</organism>
<keyword evidence="8" id="KW-1185">Reference proteome</keyword>
<keyword evidence="2 4" id="KW-0694">RNA-binding</keyword>
<feature type="domain" description="RNA-binding S4" evidence="6">
    <location>
        <begin position="7"/>
        <end position="69"/>
    </location>
</feature>
<dbReference type="CDD" id="cd00165">
    <property type="entry name" value="S4"/>
    <property type="match status" value="1"/>
</dbReference>
<evidence type="ECO:0000256" key="5">
    <source>
        <dbReference type="SAM" id="MobiDB-lite"/>
    </source>
</evidence>
<dbReference type="SMART" id="SM00363">
    <property type="entry name" value="S4"/>
    <property type="match status" value="1"/>
</dbReference>
<dbReference type="Proteomes" id="UP000003688">
    <property type="component" value="Unassembled WGS sequence"/>
</dbReference>
<dbReference type="PROSITE" id="PS50889">
    <property type="entry name" value="S4"/>
    <property type="match status" value="1"/>
</dbReference>
<protein>
    <submittedName>
        <fullName evidence="7">RNA-binding S4 domain protein</fullName>
    </submittedName>
</protein>
<evidence type="ECO:0000256" key="4">
    <source>
        <dbReference type="PROSITE-ProRule" id="PRU00182"/>
    </source>
</evidence>
<accession>B9XC61</accession>
<gene>
    <name evidence="7" type="ORF">Cflav_PD5164</name>
</gene>
<evidence type="ECO:0000313" key="7">
    <source>
        <dbReference type="EMBL" id="EEF62529.1"/>
    </source>
</evidence>
<dbReference type="PIRSF" id="PIRSF016821">
    <property type="entry name" value="HSP15"/>
    <property type="match status" value="1"/>
</dbReference>
<dbReference type="GO" id="GO:0003677">
    <property type="term" value="F:DNA binding"/>
    <property type="evidence" value="ECO:0007669"/>
    <property type="project" value="UniProtKB-KW"/>
</dbReference>
<dbReference type="GO" id="GO:0034605">
    <property type="term" value="P:cellular response to heat"/>
    <property type="evidence" value="ECO:0007669"/>
    <property type="project" value="InterPro"/>
</dbReference>
<evidence type="ECO:0000256" key="1">
    <source>
        <dbReference type="ARBA" id="ARBA00008396"/>
    </source>
</evidence>
<sequence>MDATQSVRIDKWLWAVRLFKTRSLAMAACRSGHVRVGGHPVKPAREVRINDVIEARTGDITRTVKVLGLLHQRVGAQAVKEHAEDLTPASEYEKRKELVLEPMFYRPKGTGRPTKKDRRSMEKLF</sequence>
<evidence type="ECO:0000313" key="8">
    <source>
        <dbReference type="Proteomes" id="UP000003688"/>
    </source>
</evidence>
<dbReference type="OrthoDB" id="9797176at2"/>
<reference evidence="7 8" key="1">
    <citation type="journal article" date="2011" name="J. Bacteriol.">
        <title>Genome sequence of 'Pedosphaera parvula' Ellin514, an aerobic Verrucomicrobial isolate from pasture soil.</title>
        <authorList>
            <person name="Kant R."/>
            <person name="van Passel M.W."/>
            <person name="Sangwan P."/>
            <person name="Palva A."/>
            <person name="Lucas S."/>
            <person name="Copeland A."/>
            <person name="Lapidus A."/>
            <person name="Glavina Del Rio T."/>
            <person name="Dalin E."/>
            <person name="Tice H."/>
            <person name="Bruce D."/>
            <person name="Goodwin L."/>
            <person name="Pitluck S."/>
            <person name="Chertkov O."/>
            <person name="Larimer F.W."/>
            <person name="Land M.L."/>
            <person name="Hauser L."/>
            <person name="Brettin T.S."/>
            <person name="Detter J.C."/>
            <person name="Han S."/>
            <person name="de Vos W.M."/>
            <person name="Janssen P.H."/>
            <person name="Smidt H."/>
        </authorList>
    </citation>
    <scope>NUCLEOTIDE SEQUENCE [LARGE SCALE GENOMIC DNA]</scope>
    <source>
        <strain evidence="7 8">Ellin514</strain>
    </source>
</reference>
<dbReference type="InterPro" id="IPR025708">
    <property type="entry name" value="HSP15"/>
</dbReference>
<name>B9XC61_PEDPL</name>
<feature type="region of interest" description="Disordered" evidence="5">
    <location>
        <begin position="104"/>
        <end position="125"/>
    </location>
</feature>
<comment type="similarity">
    <text evidence="1">Belongs to the HSP15 family.</text>
</comment>
<keyword evidence="3" id="KW-0238">DNA-binding</keyword>
<dbReference type="GO" id="GO:0003727">
    <property type="term" value="F:single-stranded RNA binding"/>
    <property type="evidence" value="ECO:0007669"/>
    <property type="project" value="InterPro"/>
</dbReference>
<proteinExistence type="inferred from homology"/>
<dbReference type="STRING" id="320771.Cflav_PD5164"/>
<dbReference type="InterPro" id="IPR002942">
    <property type="entry name" value="S4_RNA-bd"/>
</dbReference>
<dbReference type="SUPFAM" id="SSF55174">
    <property type="entry name" value="Alpha-L RNA-binding motif"/>
    <property type="match status" value="1"/>
</dbReference>
<dbReference type="InterPro" id="IPR036986">
    <property type="entry name" value="S4_RNA-bd_sf"/>
</dbReference>
<evidence type="ECO:0000256" key="3">
    <source>
        <dbReference type="ARBA" id="ARBA00023125"/>
    </source>
</evidence>
<dbReference type="GO" id="GO:0043023">
    <property type="term" value="F:ribosomal large subunit binding"/>
    <property type="evidence" value="ECO:0007669"/>
    <property type="project" value="InterPro"/>
</dbReference>
<comment type="caution">
    <text evidence="7">The sequence shown here is derived from an EMBL/GenBank/DDBJ whole genome shotgun (WGS) entry which is preliminary data.</text>
</comment>
<dbReference type="Gene3D" id="3.10.290.10">
    <property type="entry name" value="RNA-binding S4 domain"/>
    <property type="match status" value="1"/>
</dbReference>
<dbReference type="AlphaFoldDB" id="B9XC61"/>
<dbReference type="RefSeq" id="WP_007413409.1">
    <property type="nucleotide sequence ID" value="NZ_ABOX02000004.1"/>
</dbReference>